<dbReference type="SMART" id="SM00355">
    <property type="entry name" value="ZnF_C2H2"/>
    <property type="match status" value="3"/>
</dbReference>
<dbReference type="InterPro" id="IPR013087">
    <property type="entry name" value="Znf_C2H2_type"/>
</dbReference>
<evidence type="ECO:0000313" key="4">
    <source>
        <dbReference type="WBParaSite" id="MBELARI_LOCUS8547"/>
    </source>
</evidence>
<name>A0AAF3FP58_9BILA</name>
<dbReference type="Proteomes" id="UP000887575">
    <property type="component" value="Unassembled WGS sequence"/>
</dbReference>
<dbReference type="InterPro" id="IPR055303">
    <property type="entry name" value="ATMIN"/>
</dbReference>
<organism evidence="3 4">
    <name type="scientific">Mesorhabditis belari</name>
    <dbReference type="NCBI Taxonomy" id="2138241"/>
    <lineage>
        <taxon>Eukaryota</taxon>
        <taxon>Metazoa</taxon>
        <taxon>Ecdysozoa</taxon>
        <taxon>Nematoda</taxon>
        <taxon>Chromadorea</taxon>
        <taxon>Rhabditida</taxon>
        <taxon>Rhabditina</taxon>
        <taxon>Rhabditomorpha</taxon>
        <taxon>Rhabditoidea</taxon>
        <taxon>Rhabditidae</taxon>
        <taxon>Mesorhabditinae</taxon>
        <taxon>Mesorhabditis</taxon>
    </lineage>
</organism>
<feature type="domain" description="C2H2-type" evidence="2">
    <location>
        <begin position="104"/>
        <end position="134"/>
    </location>
</feature>
<dbReference type="GO" id="GO:0005634">
    <property type="term" value="C:nucleus"/>
    <property type="evidence" value="ECO:0007669"/>
    <property type="project" value="TreeGrafter"/>
</dbReference>
<evidence type="ECO:0000256" key="1">
    <source>
        <dbReference type="PROSITE-ProRule" id="PRU00042"/>
    </source>
</evidence>
<dbReference type="GO" id="GO:0008270">
    <property type="term" value="F:zinc ion binding"/>
    <property type="evidence" value="ECO:0007669"/>
    <property type="project" value="UniProtKB-KW"/>
</dbReference>
<dbReference type="GO" id="GO:0045944">
    <property type="term" value="P:positive regulation of transcription by RNA polymerase II"/>
    <property type="evidence" value="ECO:0007669"/>
    <property type="project" value="InterPro"/>
</dbReference>
<dbReference type="AlphaFoldDB" id="A0AAF3FP58"/>
<dbReference type="WBParaSite" id="MBELARI_LOCUS8547">
    <property type="protein sequence ID" value="MBELARI_LOCUS8547"/>
    <property type="gene ID" value="MBELARI_LOCUS8547"/>
</dbReference>
<keyword evidence="1" id="KW-0862">Zinc</keyword>
<accession>A0AAF3FP58</accession>
<dbReference type="PANTHER" id="PTHR46664:SF1">
    <property type="entry name" value="ATM INTERACTOR"/>
    <property type="match status" value="1"/>
</dbReference>
<reference evidence="4" key="1">
    <citation type="submission" date="2024-02" db="UniProtKB">
        <authorList>
            <consortium name="WormBaseParasite"/>
        </authorList>
    </citation>
    <scope>IDENTIFICATION</scope>
</reference>
<keyword evidence="1" id="KW-0863">Zinc-finger</keyword>
<dbReference type="GO" id="GO:0000976">
    <property type="term" value="F:transcription cis-regulatory region binding"/>
    <property type="evidence" value="ECO:0007669"/>
    <property type="project" value="InterPro"/>
</dbReference>
<protein>
    <recommendedName>
        <fullName evidence="2">C2H2-type domain-containing protein</fullName>
    </recommendedName>
</protein>
<dbReference type="PROSITE" id="PS50157">
    <property type="entry name" value="ZINC_FINGER_C2H2_2"/>
    <property type="match status" value="2"/>
</dbReference>
<dbReference type="PANTHER" id="PTHR46664">
    <property type="entry name" value="ATM INTERACTOR"/>
    <property type="match status" value="1"/>
</dbReference>
<evidence type="ECO:0000313" key="3">
    <source>
        <dbReference type="Proteomes" id="UP000887575"/>
    </source>
</evidence>
<proteinExistence type="predicted"/>
<dbReference type="GO" id="GO:0000981">
    <property type="term" value="F:DNA-binding transcription factor activity, RNA polymerase II-specific"/>
    <property type="evidence" value="ECO:0007669"/>
    <property type="project" value="TreeGrafter"/>
</dbReference>
<feature type="domain" description="C2H2-type" evidence="2">
    <location>
        <begin position="19"/>
        <end position="42"/>
    </location>
</feature>
<keyword evidence="3" id="KW-1185">Reference proteome</keyword>
<evidence type="ECO:0000259" key="2">
    <source>
        <dbReference type="PROSITE" id="PS50157"/>
    </source>
</evidence>
<sequence>MEVEDLFPTQEEILAGGPYQCDECGTIVSHGRALRLHRVQVHKIIETLSDQRILNPSIQIPIETSIKTKRFHCCDQKCIASSRSFLSMKLLKQHFQKCHVPKSLTCHQCSKHFSLARDLAFHLKKKCKGTGKRMLGKEMIRTKEEFSVKVLNNGQTLNFTGPMPDEGFSLLIRRSGNSGVHVEVVPNNSMANDLAITNLISTQTDITCLTQETQSTSMFDCDHHRPSTSLWEANDYVRQNVFCQTASSSVPPTNDFGTQIDSSLAENYLPQMRHVETTMDLPILGEDWRSIETQTTWTNEDSCFYNWYDEVGSLPEREDGSTRNGNLELN</sequence>
<dbReference type="PROSITE" id="PS00028">
    <property type="entry name" value="ZINC_FINGER_C2H2_1"/>
    <property type="match status" value="1"/>
</dbReference>
<keyword evidence="1" id="KW-0479">Metal-binding</keyword>